<dbReference type="InterPro" id="IPR003439">
    <property type="entry name" value="ABC_transporter-like_ATP-bd"/>
</dbReference>
<dbReference type="STRING" id="1332264.BW730_13720"/>
<keyword evidence="5" id="KW-1185">Reference proteome</keyword>
<dbReference type="GO" id="GO:0005524">
    <property type="term" value="F:ATP binding"/>
    <property type="evidence" value="ECO:0007669"/>
    <property type="project" value="UniProtKB-KW"/>
</dbReference>
<dbReference type="PROSITE" id="PS50893">
    <property type="entry name" value="ABC_TRANSPORTER_2"/>
    <property type="match status" value="1"/>
</dbReference>
<dbReference type="InterPro" id="IPR015854">
    <property type="entry name" value="ABC_transpr_LolD-like"/>
</dbReference>
<keyword evidence="2" id="KW-0067">ATP-binding</keyword>
<dbReference type="SMART" id="SM00382">
    <property type="entry name" value="AAA"/>
    <property type="match status" value="1"/>
</dbReference>
<evidence type="ECO:0000256" key="1">
    <source>
        <dbReference type="ARBA" id="ARBA00022741"/>
    </source>
</evidence>
<dbReference type="GO" id="GO:0005886">
    <property type="term" value="C:plasma membrane"/>
    <property type="evidence" value="ECO:0007669"/>
    <property type="project" value="TreeGrafter"/>
</dbReference>
<evidence type="ECO:0000256" key="2">
    <source>
        <dbReference type="ARBA" id="ARBA00022840"/>
    </source>
</evidence>
<feature type="domain" description="ABC transporter" evidence="3">
    <location>
        <begin position="2"/>
        <end position="236"/>
    </location>
</feature>
<dbReference type="Proteomes" id="UP000188145">
    <property type="component" value="Chromosome"/>
</dbReference>
<dbReference type="KEGG" id="tes:BW730_13720"/>
<reference evidence="5" key="1">
    <citation type="submission" date="2017-02" db="EMBL/GenBank/DDBJ databases">
        <title>Tessaracoccus aquaemaris sp. nov., isolated from the intestine of a Korean rockfish, Sebastes schlegelii, in a marine aquaculture pond.</title>
        <authorList>
            <person name="Tak E.J."/>
            <person name="Bae J.-W."/>
        </authorList>
    </citation>
    <scope>NUCLEOTIDE SEQUENCE [LARGE SCALE GENOMIC DNA]</scope>
    <source>
        <strain evidence="5">NSG39</strain>
    </source>
</reference>
<dbReference type="InterPro" id="IPR027417">
    <property type="entry name" value="P-loop_NTPase"/>
</dbReference>
<dbReference type="PANTHER" id="PTHR24220">
    <property type="entry name" value="IMPORT ATP-BINDING PROTEIN"/>
    <property type="match status" value="1"/>
</dbReference>
<keyword evidence="1" id="KW-0547">Nucleotide-binding</keyword>
<sequence>MLRVRGVHHSYPDGTSSLAILRGVDVDVASGQAVAITGRSGSGKSTLLHIVTGLLVPSEGNVEICGVSLDPSHPAGVGLVRRTHVGLSSPRFGLHQHETVASNVELPLLFGPHRSAKRDRAAAVKEALGRAGIAALASRRARELSTGQAQRVALARAIVKRPALLVVDEPTAALDEETSAEMVALLRALTSDGMAILTATHDPQVSAACDKVAHLADGVLNRMPVSELRSENHRSLSG</sequence>
<evidence type="ECO:0000259" key="3">
    <source>
        <dbReference type="PROSITE" id="PS50893"/>
    </source>
</evidence>
<dbReference type="GO" id="GO:0022857">
    <property type="term" value="F:transmembrane transporter activity"/>
    <property type="evidence" value="ECO:0007669"/>
    <property type="project" value="TreeGrafter"/>
</dbReference>
<evidence type="ECO:0000313" key="5">
    <source>
        <dbReference type="Proteomes" id="UP000188145"/>
    </source>
</evidence>
<dbReference type="GO" id="GO:0016887">
    <property type="term" value="F:ATP hydrolysis activity"/>
    <property type="evidence" value="ECO:0007669"/>
    <property type="project" value="InterPro"/>
</dbReference>
<dbReference type="PANTHER" id="PTHR24220:SF685">
    <property type="entry name" value="ABC TRANSPORTER RELATED"/>
    <property type="match status" value="1"/>
</dbReference>
<accession>A0A1Q2CTF5</accession>
<organism evidence="4 5">
    <name type="scientific">Tessaracoccus aquimaris</name>
    <dbReference type="NCBI Taxonomy" id="1332264"/>
    <lineage>
        <taxon>Bacteria</taxon>
        <taxon>Bacillati</taxon>
        <taxon>Actinomycetota</taxon>
        <taxon>Actinomycetes</taxon>
        <taxon>Propionibacteriales</taxon>
        <taxon>Propionibacteriaceae</taxon>
        <taxon>Tessaracoccus</taxon>
    </lineage>
</organism>
<dbReference type="EMBL" id="CP019606">
    <property type="protein sequence ID" value="AQP49377.1"/>
    <property type="molecule type" value="Genomic_DNA"/>
</dbReference>
<dbReference type="SUPFAM" id="SSF52540">
    <property type="entry name" value="P-loop containing nucleoside triphosphate hydrolases"/>
    <property type="match status" value="1"/>
</dbReference>
<proteinExistence type="predicted"/>
<name>A0A1Q2CTF5_9ACTN</name>
<evidence type="ECO:0000313" key="4">
    <source>
        <dbReference type="EMBL" id="AQP49377.1"/>
    </source>
</evidence>
<gene>
    <name evidence="4" type="ORF">BW730_13720</name>
</gene>
<protein>
    <recommendedName>
        <fullName evidence="3">ABC transporter domain-containing protein</fullName>
    </recommendedName>
</protein>
<dbReference type="Pfam" id="PF00005">
    <property type="entry name" value="ABC_tran"/>
    <property type="match status" value="1"/>
</dbReference>
<dbReference type="InterPro" id="IPR003593">
    <property type="entry name" value="AAA+_ATPase"/>
</dbReference>
<dbReference type="Gene3D" id="3.40.50.300">
    <property type="entry name" value="P-loop containing nucleotide triphosphate hydrolases"/>
    <property type="match status" value="1"/>
</dbReference>
<dbReference type="AlphaFoldDB" id="A0A1Q2CTF5"/>